<dbReference type="EMBL" id="WUAV01000001">
    <property type="protein sequence ID" value="KAF1768611.1"/>
    <property type="molecule type" value="Genomic_DNA"/>
</dbReference>
<dbReference type="Proteomes" id="UP000483820">
    <property type="component" value="Chromosome I"/>
</dbReference>
<feature type="compositionally biased region" description="Basic and acidic residues" evidence="1">
    <location>
        <begin position="10"/>
        <end position="20"/>
    </location>
</feature>
<evidence type="ECO:0000256" key="1">
    <source>
        <dbReference type="SAM" id="MobiDB-lite"/>
    </source>
</evidence>
<sequence>MDSGVRKKRTLAERRESDKLRQRRFRAKKREEQRLLQVIHGVVEHEKKERVYTLPKKTADEIRETNRIRQQRFRAKRRGEDISEGPPLSLLEIPKIPMEEKKPIPIVIKEEIPPPPPPIVIPVIQETPEEIMKRLILQAANDEKNRQTEIRREKDRVRKRRERQRKRDKAMKLAGLTSDEMIKLHFQKTLKNMEINEAQKAGEAQEPIASEDDMEDDEVQYSDIMNIEQVVQPVEEEEENPTIHLDANNFIAQLAEMGFQFDATTTPTLPENIDVAIKQESLSDESTSSTSSSTPETPRTPLPFEMFTEKKPWQRCNTSEERRERERMRKRVYRAKRKYISTGKLEMQWDPSPIKRSPNDDVEEGITPLPEWNANLSSEQKAEAHRIYNKRYRERLKSSALKGEESRSQSREALLVEHDQALSSEMITELLSTISQGHLPSLVSNKVAE</sequence>
<feature type="compositionally biased region" description="Basic and acidic residues" evidence="1">
    <location>
        <begin position="142"/>
        <end position="156"/>
    </location>
</feature>
<feature type="region of interest" description="Disordered" evidence="1">
    <location>
        <begin position="142"/>
        <end position="169"/>
    </location>
</feature>
<feature type="compositionally biased region" description="Low complexity" evidence="1">
    <location>
        <begin position="284"/>
        <end position="299"/>
    </location>
</feature>
<feature type="compositionally biased region" description="Basic residues" evidence="1">
    <location>
        <begin position="157"/>
        <end position="169"/>
    </location>
</feature>
<feature type="region of interest" description="Disordered" evidence="1">
    <location>
        <begin position="1"/>
        <end position="27"/>
    </location>
</feature>
<evidence type="ECO:0000313" key="2">
    <source>
        <dbReference type="EMBL" id="KAF1768611.1"/>
    </source>
</evidence>
<dbReference type="GeneID" id="9810741"/>
<reference evidence="2 3" key="1">
    <citation type="submission" date="2019-12" db="EMBL/GenBank/DDBJ databases">
        <title>Chromosome-level assembly of the Caenorhabditis remanei genome.</title>
        <authorList>
            <person name="Teterina A.A."/>
            <person name="Willis J.H."/>
            <person name="Phillips P.C."/>
        </authorList>
    </citation>
    <scope>NUCLEOTIDE SEQUENCE [LARGE SCALE GENOMIC DNA]</scope>
    <source>
        <strain evidence="2 3">PX506</strain>
        <tissue evidence="2">Whole organism</tissue>
    </source>
</reference>
<gene>
    <name evidence="2" type="ORF">GCK72_000423</name>
</gene>
<protein>
    <submittedName>
        <fullName evidence="2">Uncharacterized protein</fullName>
    </submittedName>
</protein>
<organism evidence="2 3">
    <name type="scientific">Caenorhabditis remanei</name>
    <name type="common">Caenorhabditis vulgaris</name>
    <dbReference type="NCBI Taxonomy" id="31234"/>
    <lineage>
        <taxon>Eukaryota</taxon>
        <taxon>Metazoa</taxon>
        <taxon>Ecdysozoa</taxon>
        <taxon>Nematoda</taxon>
        <taxon>Chromadorea</taxon>
        <taxon>Rhabditida</taxon>
        <taxon>Rhabditina</taxon>
        <taxon>Rhabditomorpha</taxon>
        <taxon>Rhabditoidea</taxon>
        <taxon>Rhabditidae</taxon>
        <taxon>Peloderinae</taxon>
        <taxon>Caenorhabditis</taxon>
    </lineage>
</organism>
<proteinExistence type="predicted"/>
<dbReference type="RefSeq" id="XP_003093845.2">
    <property type="nucleotide sequence ID" value="XM_003093797.2"/>
</dbReference>
<feature type="region of interest" description="Disordered" evidence="1">
    <location>
        <begin position="280"/>
        <end position="303"/>
    </location>
</feature>
<evidence type="ECO:0000313" key="3">
    <source>
        <dbReference type="Proteomes" id="UP000483820"/>
    </source>
</evidence>
<comment type="caution">
    <text evidence="2">The sequence shown here is derived from an EMBL/GenBank/DDBJ whole genome shotgun (WGS) entry which is preliminary data.</text>
</comment>
<dbReference type="KEGG" id="crq:GCK72_000423"/>
<accession>A0A6A5HN35</accession>
<dbReference type="AlphaFoldDB" id="A0A6A5HN35"/>
<name>A0A6A5HN35_CAERE</name>
<dbReference type="CTD" id="9810741"/>